<dbReference type="Proteomes" id="UP000012179">
    <property type="component" value="Chromosome"/>
</dbReference>
<dbReference type="SUPFAM" id="SSF117991">
    <property type="entry name" value="YbeD/HP0495-like"/>
    <property type="match status" value="1"/>
</dbReference>
<dbReference type="InterPro" id="IPR027471">
    <property type="entry name" value="YbeD-like_sf"/>
</dbReference>
<dbReference type="InterPro" id="IPR007454">
    <property type="entry name" value="UPF0250_YbeD-like"/>
</dbReference>
<protein>
    <submittedName>
        <fullName evidence="2">Transcriptional regulator</fullName>
    </submittedName>
</protein>
<dbReference type="PANTHER" id="PTHR38036">
    <property type="entry name" value="UPF0250 PROTEIN YBED"/>
    <property type="match status" value="1"/>
</dbReference>
<dbReference type="eggNOG" id="COG2921">
    <property type="taxonomic scope" value="Bacteria"/>
</dbReference>
<evidence type="ECO:0000256" key="1">
    <source>
        <dbReference type="ARBA" id="ARBA00008460"/>
    </source>
</evidence>
<dbReference type="Pfam" id="PF04359">
    <property type="entry name" value="DUF493"/>
    <property type="match status" value="1"/>
</dbReference>
<dbReference type="EMBL" id="CP021106">
    <property type="protein sequence ID" value="ARO88650.1"/>
    <property type="molecule type" value="Genomic_DNA"/>
</dbReference>
<dbReference type="KEGG" id="nlc:EBAPG3_013205"/>
<sequence>MSSSVQPSLIEYPCDFPVKIMGRVDGLPVKPSVSQKSDAILSAADDSIAAVLAEHGGQEFTRAVLMIVKRHAPDFDESNLEVKFSRKNRYLSLTCTVRAVSREQLDALYQELCDHPMVVMAL</sequence>
<evidence type="ECO:0000313" key="3">
    <source>
        <dbReference type="Proteomes" id="UP000012179"/>
    </source>
</evidence>
<organism evidence="2 3">
    <name type="scientific">Nitrosospira lacus</name>
    <dbReference type="NCBI Taxonomy" id="1288494"/>
    <lineage>
        <taxon>Bacteria</taxon>
        <taxon>Pseudomonadati</taxon>
        <taxon>Pseudomonadota</taxon>
        <taxon>Betaproteobacteria</taxon>
        <taxon>Nitrosomonadales</taxon>
        <taxon>Nitrosomonadaceae</taxon>
        <taxon>Nitrosospira</taxon>
    </lineage>
</organism>
<dbReference type="Gene3D" id="3.30.70.260">
    <property type="match status" value="1"/>
</dbReference>
<evidence type="ECO:0000313" key="2">
    <source>
        <dbReference type="EMBL" id="ARO88650.1"/>
    </source>
</evidence>
<dbReference type="PANTHER" id="PTHR38036:SF1">
    <property type="entry name" value="UPF0250 PROTEIN YBED"/>
    <property type="match status" value="1"/>
</dbReference>
<keyword evidence="3" id="KW-1185">Reference proteome</keyword>
<reference evidence="2 3" key="1">
    <citation type="journal article" date="2015" name="Int. J. Syst. Evol. Microbiol.">
        <title>Nitrosospira lacus sp. nov., a psychrotolerant, ammonia-oxidizing bacterium from sandy lake sediment.</title>
        <authorList>
            <person name="Urakawa H."/>
            <person name="Garcia J.C."/>
            <person name="Nielsen J.L."/>
            <person name="Le V.Q."/>
            <person name="Kozlowski J.A."/>
            <person name="Stein L.Y."/>
            <person name="Lim C.K."/>
            <person name="Pommerening-Roser A."/>
            <person name="Martens-Habbena W."/>
            <person name="Stahl D.A."/>
            <person name="Klotz M.G."/>
        </authorList>
    </citation>
    <scope>NUCLEOTIDE SEQUENCE [LARGE SCALE GENOMIC DNA]</scope>
    <source>
        <strain evidence="2 3">APG3</strain>
    </source>
</reference>
<proteinExistence type="inferred from homology"/>
<comment type="similarity">
    <text evidence="1">Belongs to the UPF0250 family.</text>
</comment>
<name>A0A1W6SS54_9PROT</name>
<accession>A0A1W6SS54</accession>
<dbReference type="GO" id="GO:0005829">
    <property type="term" value="C:cytosol"/>
    <property type="evidence" value="ECO:0007669"/>
    <property type="project" value="TreeGrafter"/>
</dbReference>
<dbReference type="AlphaFoldDB" id="A0A1W6SS54"/>
<gene>
    <name evidence="2" type="ORF">EBAPG3_013205</name>
</gene>
<dbReference type="OrthoDB" id="9793424at2"/>